<dbReference type="PANTHER" id="PTHR46344:SF27">
    <property type="entry name" value="KELCH REPEAT SUPERFAMILY PROTEIN"/>
    <property type="match status" value="1"/>
</dbReference>
<dbReference type="InterPro" id="IPR015915">
    <property type="entry name" value="Kelch-typ_b-propeller"/>
</dbReference>
<sequence>MKKGFLSSILFLVFSLFFSMNFAFAAGDTWVDKANMLTPEAKLSAATVNGKIYTFGSSAGTIQEYDPTLNSWTSKGSFPTNVWAQTGLSFQGLIYFLNNTNKVVAYDPVANTWTEKSTTPFTGGVTACAVLNNKIYYSYVWAGFLQEYDPVSNSWAQKADIPIETKDGASLAAANNKLYLVGGHDRYGNSHKQLLEYDPGTNVWTQKTSMNFARSGLTVQTVNNHILAIGGLSGAAQYTNAVEEYDPITNTWTIRSSLHHARHFLASATVGTKIYVMGGWDNPQGVATVYNEEYTADISVPTLPSNLSASGANSQINLTWDSVVSAASYSIKRSTTAGGPYTTIASDVTGTTYTDSAVTNGTTYYYVVTAVNAGGESGNSNEASATPTAPTVPVASGRALVVITLVNGLEKEYDLSMTEVNAFITWYNGRAEGTGSEVYAFNKTYNLSKFLSRKDYIAFSKIETFEVSEYEVATP</sequence>
<dbReference type="CDD" id="cd00063">
    <property type="entry name" value="FN3"/>
    <property type="match status" value="1"/>
</dbReference>
<keyword evidence="1" id="KW-0880">Kelch repeat</keyword>
<dbReference type="Proteomes" id="UP000078454">
    <property type="component" value="Unassembled WGS sequence"/>
</dbReference>
<dbReference type="InterPro" id="IPR036116">
    <property type="entry name" value="FN3_sf"/>
</dbReference>
<dbReference type="PROSITE" id="PS50853">
    <property type="entry name" value="FN3"/>
    <property type="match status" value="1"/>
</dbReference>
<evidence type="ECO:0000256" key="2">
    <source>
        <dbReference type="ARBA" id="ARBA00022737"/>
    </source>
</evidence>
<evidence type="ECO:0000256" key="3">
    <source>
        <dbReference type="SAM" id="SignalP"/>
    </source>
</evidence>
<feature type="chain" id="PRO_5008277748" description="Fibronectin type-III domain-containing protein" evidence="3">
    <location>
        <begin position="26"/>
        <end position="475"/>
    </location>
</feature>
<dbReference type="SUPFAM" id="SSF117281">
    <property type="entry name" value="Kelch motif"/>
    <property type="match status" value="2"/>
</dbReference>
<dbReference type="Pfam" id="PF24681">
    <property type="entry name" value="Kelch_KLHDC2_KLHL20_DRC7"/>
    <property type="match status" value="1"/>
</dbReference>
<evidence type="ECO:0000313" key="5">
    <source>
        <dbReference type="EMBL" id="OAS14993.1"/>
    </source>
</evidence>
<dbReference type="Gene3D" id="2.120.10.80">
    <property type="entry name" value="Kelch-type beta propeller"/>
    <property type="match status" value="2"/>
</dbReference>
<evidence type="ECO:0000256" key="1">
    <source>
        <dbReference type="ARBA" id="ARBA00022441"/>
    </source>
</evidence>
<organism evidence="5 6">
    <name type="scientific">Paenibacillus oryzisoli</name>
    <dbReference type="NCBI Taxonomy" id="1850517"/>
    <lineage>
        <taxon>Bacteria</taxon>
        <taxon>Bacillati</taxon>
        <taxon>Bacillota</taxon>
        <taxon>Bacilli</taxon>
        <taxon>Bacillales</taxon>
        <taxon>Paenibacillaceae</taxon>
        <taxon>Paenibacillus</taxon>
    </lineage>
</organism>
<reference evidence="5 6" key="1">
    <citation type="submission" date="2016-05" db="EMBL/GenBank/DDBJ databases">
        <title>Paenibacillus sp. 1ZS3-15 nov., isolated from the rhizosphere soil.</title>
        <authorList>
            <person name="Zhang X.X."/>
            <person name="Zhang J."/>
        </authorList>
    </citation>
    <scope>NUCLEOTIDE SEQUENCE [LARGE SCALE GENOMIC DNA]</scope>
    <source>
        <strain evidence="5 6">1ZS3-15</strain>
    </source>
</reference>
<dbReference type="InterPro" id="IPR003961">
    <property type="entry name" value="FN3_dom"/>
</dbReference>
<evidence type="ECO:0000313" key="6">
    <source>
        <dbReference type="Proteomes" id="UP000078454"/>
    </source>
</evidence>
<keyword evidence="3" id="KW-0732">Signal</keyword>
<dbReference type="SUPFAM" id="SSF49265">
    <property type="entry name" value="Fibronectin type III"/>
    <property type="match status" value="1"/>
</dbReference>
<comment type="caution">
    <text evidence="5">The sequence shown here is derived from an EMBL/GenBank/DDBJ whole genome shotgun (WGS) entry which is preliminary data.</text>
</comment>
<dbReference type="InterPro" id="IPR006652">
    <property type="entry name" value="Kelch_1"/>
</dbReference>
<dbReference type="AlphaFoldDB" id="A0A198A1V4"/>
<name>A0A198A1V4_9BACL</name>
<accession>A0A198A1V4</accession>
<proteinExistence type="predicted"/>
<dbReference type="EMBL" id="LYPB01000086">
    <property type="protein sequence ID" value="OAS14993.1"/>
    <property type="molecule type" value="Genomic_DNA"/>
</dbReference>
<dbReference type="STRING" id="1850517.A8708_14340"/>
<dbReference type="SMART" id="SM00060">
    <property type="entry name" value="FN3"/>
    <property type="match status" value="1"/>
</dbReference>
<feature type="domain" description="Fibronectin type-III" evidence="4">
    <location>
        <begin position="300"/>
        <end position="391"/>
    </location>
</feature>
<dbReference type="Gene3D" id="2.60.40.10">
    <property type="entry name" value="Immunoglobulins"/>
    <property type="match status" value="1"/>
</dbReference>
<evidence type="ECO:0000259" key="4">
    <source>
        <dbReference type="PROSITE" id="PS50853"/>
    </source>
</evidence>
<dbReference type="RefSeq" id="WP_068668797.1">
    <property type="nucleotide sequence ID" value="NZ_LYPB01000086.1"/>
</dbReference>
<dbReference type="InterPro" id="IPR013783">
    <property type="entry name" value="Ig-like_fold"/>
</dbReference>
<gene>
    <name evidence="5" type="ORF">A8708_14340</name>
</gene>
<dbReference type="OrthoDB" id="1937631at2"/>
<feature type="signal peptide" evidence="3">
    <location>
        <begin position="1"/>
        <end position="25"/>
    </location>
</feature>
<keyword evidence="6" id="KW-1185">Reference proteome</keyword>
<protein>
    <recommendedName>
        <fullName evidence="4">Fibronectin type-III domain-containing protein</fullName>
    </recommendedName>
</protein>
<dbReference type="PANTHER" id="PTHR46344">
    <property type="entry name" value="OS02G0202900 PROTEIN"/>
    <property type="match status" value="1"/>
</dbReference>
<dbReference type="SMART" id="SM00612">
    <property type="entry name" value="Kelch"/>
    <property type="match status" value="2"/>
</dbReference>
<keyword evidence="2" id="KW-0677">Repeat</keyword>